<proteinExistence type="predicted"/>
<name>A0AAV9B9Y2_ACOGR</name>
<dbReference type="InterPro" id="IPR036691">
    <property type="entry name" value="Endo/exonu/phosph_ase_sf"/>
</dbReference>
<reference evidence="1" key="1">
    <citation type="journal article" date="2023" name="Nat. Commun.">
        <title>Diploid and tetraploid genomes of Acorus and the evolution of monocots.</title>
        <authorList>
            <person name="Ma L."/>
            <person name="Liu K.W."/>
            <person name="Li Z."/>
            <person name="Hsiao Y.Y."/>
            <person name="Qi Y."/>
            <person name="Fu T."/>
            <person name="Tang G.D."/>
            <person name="Zhang D."/>
            <person name="Sun W.H."/>
            <person name="Liu D.K."/>
            <person name="Li Y."/>
            <person name="Chen G.Z."/>
            <person name="Liu X.D."/>
            <person name="Liao X.Y."/>
            <person name="Jiang Y.T."/>
            <person name="Yu X."/>
            <person name="Hao Y."/>
            <person name="Huang J."/>
            <person name="Zhao X.W."/>
            <person name="Ke S."/>
            <person name="Chen Y.Y."/>
            <person name="Wu W.L."/>
            <person name="Hsu J.L."/>
            <person name="Lin Y.F."/>
            <person name="Huang M.D."/>
            <person name="Li C.Y."/>
            <person name="Huang L."/>
            <person name="Wang Z.W."/>
            <person name="Zhao X."/>
            <person name="Zhong W.Y."/>
            <person name="Peng D.H."/>
            <person name="Ahmad S."/>
            <person name="Lan S."/>
            <person name="Zhang J.S."/>
            <person name="Tsai W.C."/>
            <person name="Van de Peer Y."/>
            <person name="Liu Z.J."/>
        </authorList>
    </citation>
    <scope>NUCLEOTIDE SEQUENCE</scope>
    <source>
        <strain evidence="1">SCP</strain>
    </source>
</reference>
<keyword evidence="2" id="KW-1185">Reference proteome</keyword>
<dbReference type="SUPFAM" id="SSF56219">
    <property type="entry name" value="DNase I-like"/>
    <property type="match status" value="1"/>
</dbReference>
<dbReference type="AlphaFoldDB" id="A0AAV9B9Y2"/>
<dbReference type="EMBL" id="JAUJYN010000004">
    <property type="protein sequence ID" value="KAK1273198.1"/>
    <property type="molecule type" value="Genomic_DNA"/>
</dbReference>
<evidence type="ECO:0000313" key="1">
    <source>
        <dbReference type="EMBL" id="KAK1273198.1"/>
    </source>
</evidence>
<gene>
    <name evidence="1" type="ORF">QJS04_geneDACA023305</name>
</gene>
<comment type="caution">
    <text evidence="1">The sequence shown here is derived from an EMBL/GenBank/DDBJ whole genome shotgun (WGS) entry which is preliminary data.</text>
</comment>
<organism evidence="1 2">
    <name type="scientific">Acorus gramineus</name>
    <name type="common">Dwarf sweet flag</name>
    <dbReference type="NCBI Taxonomy" id="55184"/>
    <lineage>
        <taxon>Eukaryota</taxon>
        <taxon>Viridiplantae</taxon>
        <taxon>Streptophyta</taxon>
        <taxon>Embryophyta</taxon>
        <taxon>Tracheophyta</taxon>
        <taxon>Spermatophyta</taxon>
        <taxon>Magnoliopsida</taxon>
        <taxon>Liliopsida</taxon>
        <taxon>Acoraceae</taxon>
        <taxon>Acorus</taxon>
    </lineage>
</organism>
<dbReference type="PANTHER" id="PTHR33710">
    <property type="entry name" value="BNAC02G09200D PROTEIN"/>
    <property type="match status" value="1"/>
</dbReference>
<sequence>MAPVEVPIGNLETGSTSAVTFVSLEVPKGVPPLNSHLELVLVPTVVPTGSTVLVSHPETIKVMAVVSSGTQFSDRSFQSGRHCTRSSAPSSTYYLDKAPKPAKKMGPAKSKLQPGILVPLGLPSKAKKNKNKKEYLTSLPTFESLSEGRIWLLWNNSLVEVELISFSDQYLHCQIIPTNCSISPYYITSVYASNSSSERLILWQDLKSIAVTINSQNWIVGGDFNEVRYASKKMGGRPPHSRRLNRFNNCISDCYLEDLRSPSSPFSWRNKQEARIACKLDRVLVNSSWMLTHTDSFYQSLALGLLDHIALQVFVTPDIPSGPRPFKYMQAWESHSDFEHVEQPITPFGK</sequence>
<evidence type="ECO:0000313" key="2">
    <source>
        <dbReference type="Proteomes" id="UP001179952"/>
    </source>
</evidence>
<accession>A0AAV9B9Y2</accession>
<dbReference type="Gene3D" id="3.60.10.10">
    <property type="entry name" value="Endonuclease/exonuclease/phosphatase"/>
    <property type="match status" value="1"/>
</dbReference>
<dbReference type="Proteomes" id="UP001179952">
    <property type="component" value="Unassembled WGS sequence"/>
</dbReference>
<dbReference type="PANTHER" id="PTHR33710:SF64">
    <property type="entry name" value="ENDONUCLEASE_EXONUCLEASE_PHOSPHATASE DOMAIN-CONTAINING PROTEIN"/>
    <property type="match status" value="1"/>
</dbReference>
<evidence type="ECO:0008006" key="3">
    <source>
        <dbReference type="Google" id="ProtNLM"/>
    </source>
</evidence>
<reference evidence="1" key="2">
    <citation type="submission" date="2023-06" db="EMBL/GenBank/DDBJ databases">
        <authorList>
            <person name="Ma L."/>
            <person name="Liu K.-W."/>
            <person name="Li Z."/>
            <person name="Hsiao Y.-Y."/>
            <person name="Qi Y."/>
            <person name="Fu T."/>
            <person name="Tang G."/>
            <person name="Zhang D."/>
            <person name="Sun W.-H."/>
            <person name="Liu D.-K."/>
            <person name="Li Y."/>
            <person name="Chen G.-Z."/>
            <person name="Liu X.-D."/>
            <person name="Liao X.-Y."/>
            <person name="Jiang Y.-T."/>
            <person name="Yu X."/>
            <person name="Hao Y."/>
            <person name="Huang J."/>
            <person name="Zhao X.-W."/>
            <person name="Ke S."/>
            <person name="Chen Y.-Y."/>
            <person name="Wu W.-L."/>
            <person name="Hsu J.-L."/>
            <person name="Lin Y.-F."/>
            <person name="Huang M.-D."/>
            <person name="Li C.-Y."/>
            <person name="Huang L."/>
            <person name="Wang Z.-W."/>
            <person name="Zhao X."/>
            <person name="Zhong W.-Y."/>
            <person name="Peng D.-H."/>
            <person name="Ahmad S."/>
            <person name="Lan S."/>
            <person name="Zhang J.-S."/>
            <person name="Tsai W.-C."/>
            <person name="Van De Peer Y."/>
            <person name="Liu Z.-J."/>
        </authorList>
    </citation>
    <scope>NUCLEOTIDE SEQUENCE</scope>
    <source>
        <strain evidence="1">SCP</strain>
        <tissue evidence="1">Leaves</tissue>
    </source>
</reference>
<protein>
    <recommendedName>
        <fullName evidence="3">Endonuclease/exonuclease/phosphatase domain-containing protein</fullName>
    </recommendedName>
</protein>